<organism evidence="1 2">
    <name type="scientific">Paenibacillus alba</name>
    <dbReference type="NCBI Taxonomy" id="1197127"/>
    <lineage>
        <taxon>Bacteria</taxon>
        <taxon>Bacillati</taxon>
        <taxon>Bacillota</taxon>
        <taxon>Bacilli</taxon>
        <taxon>Bacillales</taxon>
        <taxon>Paenibacillaceae</taxon>
        <taxon>Paenibacillus</taxon>
    </lineage>
</organism>
<protein>
    <submittedName>
        <fullName evidence="1">Aminoglycoside 6-adenylyltransferase</fullName>
    </submittedName>
</protein>
<name>A0ABU6G0K0_9BACL</name>
<reference evidence="1 2" key="1">
    <citation type="submission" date="2023-03" db="EMBL/GenBank/DDBJ databases">
        <title>Bacillus Genome Sequencing.</title>
        <authorList>
            <person name="Dunlap C."/>
        </authorList>
    </citation>
    <scope>NUCLEOTIDE SEQUENCE [LARGE SCALE GENOMIC DNA]</scope>
    <source>
        <strain evidence="1 2">BD-533</strain>
    </source>
</reference>
<accession>A0ABU6G0K0</accession>
<proteinExistence type="predicted"/>
<dbReference type="SUPFAM" id="SSF81631">
    <property type="entry name" value="PAP/OAS1 substrate-binding domain"/>
    <property type="match status" value="1"/>
</dbReference>
<keyword evidence="2" id="KW-1185">Reference proteome</keyword>
<evidence type="ECO:0000313" key="2">
    <source>
        <dbReference type="Proteomes" id="UP001338137"/>
    </source>
</evidence>
<evidence type="ECO:0000313" key="1">
    <source>
        <dbReference type="EMBL" id="MEC0227174.1"/>
    </source>
</evidence>
<sequence>MRNEKAVLAQLLDFANANSGIRAVLLNGSRVNPNVKKDVFCVTQEPELFLQDHFEKAVNEILWCSTNTGKGLWRDELPYAKYMFDVIVRKALCKRGGKCIRDWPADGLSDIWRLAYGAGMNGRLQQRMRMRFEMICLKPCN</sequence>
<gene>
    <name evidence="1" type="ORF">P4I72_08565</name>
</gene>
<dbReference type="Gene3D" id="1.20.120.330">
    <property type="entry name" value="Nucleotidyltransferases domain 2"/>
    <property type="match status" value="1"/>
</dbReference>
<dbReference type="Pfam" id="PF04439">
    <property type="entry name" value="Adenyl_transf"/>
    <property type="match status" value="2"/>
</dbReference>
<dbReference type="InterPro" id="IPR007530">
    <property type="entry name" value="Aminoglycoside_adenylylTfrase"/>
</dbReference>
<dbReference type="EMBL" id="JARLKY010000018">
    <property type="protein sequence ID" value="MEC0227174.1"/>
    <property type="molecule type" value="Genomic_DNA"/>
</dbReference>
<comment type="caution">
    <text evidence="1">The sequence shown here is derived from an EMBL/GenBank/DDBJ whole genome shotgun (WGS) entry which is preliminary data.</text>
</comment>
<dbReference type="Proteomes" id="UP001338137">
    <property type="component" value="Unassembled WGS sequence"/>
</dbReference>